<dbReference type="SFLD" id="SFLDG00002">
    <property type="entry name" value="C1.7:_P-type_atpase_like"/>
    <property type="match status" value="1"/>
</dbReference>
<proteinExistence type="inferred from homology"/>
<geneLocation type="plasmid" evidence="11 12">
    <name>pJCM6399</name>
</geneLocation>
<keyword evidence="9" id="KW-0547">Nucleotide-binding</keyword>
<feature type="transmembrane region" description="Helical" evidence="9">
    <location>
        <begin position="788"/>
        <end position="806"/>
    </location>
</feature>
<dbReference type="CDD" id="cd07551">
    <property type="entry name" value="P-type_ATPase_HM_ZosA_PfeT-like"/>
    <property type="match status" value="1"/>
</dbReference>
<dbReference type="InterPro" id="IPR008250">
    <property type="entry name" value="ATPase_P-typ_transduc_dom_A_sf"/>
</dbReference>
<keyword evidence="12" id="KW-1185">Reference proteome</keyword>
<evidence type="ECO:0000256" key="7">
    <source>
        <dbReference type="ARBA" id="ARBA00022989"/>
    </source>
</evidence>
<evidence type="ECO:0000256" key="9">
    <source>
        <dbReference type="RuleBase" id="RU362081"/>
    </source>
</evidence>
<dbReference type="EMBL" id="AP022602">
    <property type="protein sequence ID" value="BBY96459.1"/>
    <property type="molecule type" value="Genomic_DNA"/>
</dbReference>
<dbReference type="Pfam" id="PF00122">
    <property type="entry name" value="E1-E2_ATPase"/>
    <property type="match status" value="1"/>
</dbReference>
<dbReference type="GO" id="GO:0005886">
    <property type="term" value="C:plasma membrane"/>
    <property type="evidence" value="ECO:0007669"/>
    <property type="project" value="UniProtKB-SubCell"/>
</dbReference>
<name>A0A9W4FIN8_9MYCO</name>
<dbReference type="SUPFAM" id="SSF56784">
    <property type="entry name" value="HAD-like"/>
    <property type="match status" value="1"/>
</dbReference>
<dbReference type="Pfam" id="PF00702">
    <property type="entry name" value="Hydrolase"/>
    <property type="match status" value="1"/>
</dbReference>
<dbReference type="SFLD" id="SFLDS00003">
    <property type="entry name" value="Haloacid_Dehalogenase"/>
    <property type="match status" value="1"/>
</dbReference>
<dbReference type="AlphaFoldDB" id="A0A9W4FIN8"/>
<dbReference type="Proteomes" id="UP000465785">
    <property type="component" value="Plasmid pJCM6399"/>
</dbReference>
<organism evidence="11 12">
    <name type="scientific">Mycobacterium gallinarum</name>
    <dbReference type="NCBI Taxonomy" id="39689"/>
    <lineage>
        <taxon>Bacteria</taxon>
        <taxon>Bacillati</taxon>
        <taxon>Actinomycetota</taxon>
        <taxon>Actinomycetes</taxon>
        <taxon>Mycobacteriales</taxon>
        <taxon>Mycobacteriaceae</taxon>
        <taxon>Mycobacterium</taxon>
    </lineage>
</organism>
<evidence type="ECO:0000313" key="11">
    <source>
        <dbReference type="EMBL" id="BBY96459.1"/>
    </source>
</evidence>
<dbReference type="InterPro" id="IPR018303">
    <property type="entry name" value="ATPase_P-typ_P_site"/>
</dbReference>
<dbReference type="InterPro" id="IPR001757">
    <property type="entry name" value="P_typ_ATPase"/>
</dbReference>
<feature type="transmembrane region" description="Helical" evidence="9">
    <location>
        <begin position="199"/>
        <end position="219"/>
    </location>
</feature>
<accession>A0A9W4FIN8</accession>
<dbReference type="NCBIfam" id="TIGR01525">
    <property type="entry name" value="ATPase-IB_hvy"/>
    <property type="match status" value="1"/>
</dbReference>
<dbReference type="InterPro" id="IPR059000">
    <property type="entry name" value="ATPase_P-type_domA"/>
</dbReference>
<sequence>MIRRDECDTNRDADRRRANETLALDLANLLPGSDDRCADRLTRDLAANPLIDEVHVIDGGTLTPRLCVHYDAAAATAIDVQRRAWQVAETISSHYGHLRWLLTGTAEDERTRTALVDRLTTMPGVVAAAATTNSLEVEFERSSVTAQELVDVIAAVAGPDTTPAAVAETDHAMGHGEDDGEHTGHQHEHGGIFGERTELIFAGLAGTLLLAGWLLATFADTPRSAELVVYCLAFFFGAFFTVQEAFASVRQGRFEIDFLMLVSAAGAAALGEVAEGALLLFLFSVGHALEGYAMGRARRAIEALAELAPKTALVRRGGTGDTVEVPVGDLRIADIVVVRPNMRLAADGFVVAGASSIDQAPVTGESVPVDKNPVPDVAAAAASPDLIDASSRVFAGTINGAGAIEIQVTRLADDSTLARVVRLVAEAQTKTTSTQRFTDRFQRIFVPTILVGVVLLLFAGFVVDEPFSATVYRALAVLVAASPCALAIATPSAVLSAVARAARAGILMKGGAALEELGRVDVLAFDKTGTLTEGRPKIADVVASADGDEVELLTVAVAVEEQSDHPLARAIVRDGRERLAGRTVPRATDVRALTGRGIVASVDGVEVRIGKTELFTDAAEQPPAHLAGEVERLEQAGRTTMLVRAGQRWLGVIGLMDVPRAEASTVIARLAEIGVSNTVMLSGDNQRVADAVAGEVGVAYARGDLMPEDKVAEIAALRRRYGRVGMVGDGVNDAPAMAAASVGIAMGAAGSDVALETADVALMADDLRALPFAVSLSRRSSRVIKQNLWASLGIVAVLIPATIFGLGIGPAVLIHEGSTLIVVANALRLLGMRIQPVGAPEPSVKSDASLLQDP</sequence>
<dbReference type="Gene3D" id="3.30.70.100">
    <property type="match status" value="2"/>
</dbReference>
<feature type="transmembrane region" description="Helical" evidence="9">
    <location>
        <begin position="225"/>
        <end position="242"/>
    </location>
</feature>
<evidence type="ECO:0000256" key="4">
    <source>
        <dbReference type="ARBA" id="ARBA00022692"/>
    </source>
</evidence>
<dbReference type="PROSITE" id="PS00154">
    <property type="entry name" value="ATPASE_E1_E2"/>
    <property type="match status" value="1"/>
</dbReference>
<dbReference type="KEGG" id="mgau:MGALJ_61280"/>
<dbReference type="InterPro" id="IPR051014">
    <property type="entry name" value="Cation_Transport_ATPase_IB"/>
</dbReference>
<gene>
    <name evidence="11" type="ORF">MGALJ_61280</name>
</gene>
<dbReference type="NCBIfam" id="TIGR01494">
    <property type="entry name" value="ATPase_P-type"/>
    <property type="match status" value="1"/>
</dbReference>
<dbReference type="PRINTS" id="PR00119">
    <property type="entry name" value="CATATPASE"/>
</dbReference>
<keyword evidence="7 9" id="KW-1133">Transmembrane helix</keyword>
<dbReference type="GO" id="GO:0046872">
    <property type="term" value="F:metal ion binding"/>
    <property type="evidence" value="ECO:0007669"/>
    <property type="project" value="UniProtKB-KW"/>
</dbReference>
<dbReference type="InterPro" id="IPR023298">
    <property type="entry name" value="ATPase_P-typ_TM_dom_sf"/>
</dbReference>
<keyword evidence="9" id="KW-0067">ATP-binding</keyword>
<evidence type="ECO:0000256" key="1">
    <source>
        <dbReference type="ARBA" id="ARBA00004651"/>
    </source>
</evidence>
<dbReference type="InterPro" id="IPR027256">
    <property type="entry name" value="P-typ_ATPase_IB"/>
</dbReference>
<dbReference type="InterPro" id="IPR023299">
    <property type="entry name" value="ATPase_P-typ_cyto_dom_N"/>
</dbReference>
<feature type="transmembrane region" description="Helical" evidence="9">
    <location>
        <begin position="277"/>
        <end position="295"/>
    </location>
</feature>
<dbReference type="PANTHER" id="PTHR48085:SF5">
    <property type="entry name" value="CADMIUM_ZINC-TRANSPORTING ATPASE HMA4-RELATED"/>
    <property type="match status" value="1"/>
</dbReference>
<protein>
    <submittedName>
        <fullName evidence="11">ATPase</fullName>
    </submittedName>
</protein>
<evidence type="ECO:0000256" key="5">
    <source>
        <dbReference type="ARBA" id="ARBA00022723"/>
    </source>
</evidence>
<evidence type="ECO:0000259" key="10">
    <source>
        <dbReference type="Pfam" id="PF00122"/>
    </source>
</evidence>
<dbReference type="GO" id="GO:0019829">
    <property type="term" value="F:ATPase-coupled monoatomic cation transmembrane transporter activity"/>
    <property type="evidence" value="ECO:0007669"/>
    <property type="project" value="InterPro"/>
</dbReference>
<evidence type="ECO:0000256" key="2">
    <source>
        <dbReference type="ARBA" id="ARBA00006024"/>
    </source>
</evidence>
<evidence type="ECO:0000256" key="6">
    <source>
        <dbReference type="ARBA" id="ARBA00022967"/>
    </source>
</evidence>
<keyword evidence="3 9" id="KW-1003">Cell membrane</keyword>
<feature type="transmembrane region" description="Helical" evidence="9">
    <location>
        <begin position="444"/>
        <end position="463"/>
    </location>
</feature>
<keyword evidence="6" id="KW-1278">Translocase</keyword>
<comment type="similarity">
    <text evidence="2 9">Belongs to the cation transport ATPase (P-type) (TC 3.A.3) family. Type IB subfamily.</text>
</comment>
<comment type="subcellular location">
    <subcellularLocation>
        <location evidence="1">Cell membrane</location>
        <topology evidence="1">Multi-pass membrane protein</topology>
    </subcellularLocation>
</comment>
<keyword evidence="5 9" id="KW-0479">Metal-binding</keyword>
<keyword evidence="4 9" id="KW-0812">Transmembrane</keyword>
<dbReference type="InterPro" id="IPR036412">
    <property type="entry name" value="HAD-like_sf"/>
</dbReference>
<dbReference type="SFLD" id="SFLDF00027">
    <property type="entry name" value="p-type_atpase"/>
    <property type="match status" value="1"/>
</dbReference>
<dbReference type="InterPro" id="IPR023214">
    <property type="entry name" value="HAD_sf"/>
</dbReference>
<feature type="transmembrane region" description="Helical" evidence="9">
    <location>
        <begin position="475"/>
        <end position="499"/>
    </location>
</feature>
<keyword evidence="8 9" id="KW-0472">Membrane</keyword>
<dbReference type="Gene3D" id="3.40.1110.10">
    <property type="entry name" value="Calcium-transporting ATPase, cytoplasmic domain N"/>
    <property type="match status" value="1"/>
</dbReference>
<keyword evidence="11" id="KW-0614">Plasmid</keyword>
<dbReference type="PANTHER" id="PTHR48085">
    <property type="entry name" value="CADMIUM/ZINC-TRANSPORTING ATPASE HMA2-RELATED"/>
    <property type="match status" value="1"/>
</dbReference>
<dbReference type="Gene3D" id="3.40.50.1000">
    <property type="entry name" value="HAD superfamily/HAD-like"/>
    <property type="match status" value="1"/>
</dbReference>
<dbReference type="SUPFAM" id="SSF81665">
    <property type="entry name" value="Calcium ATPase, transmembrane domain M"/>
    <property type="match status" value="1"/>
</dbReference>
<dbReference type="GO" id="GO:0016887">
    <property type="term" value="F:ATP hydrolysis activity"/>
    <property type="evidence" value="ECO:0007669"/>
    <property type="project" value="InterPro"/>
</dbReference>
<dbReference type="GO" id="GO:0005524">
    <property type="term" value="F:ATP binding"/>
    <property type="evidence" value="ECO:0007669"/>
    <property type="project" value="UniProtKB-UniRule"/>
</dbReference>
<evidence type="ECO:0000313" key="12">
    <source>
        <dbReference type="Proteomes" id="UP000465785"/>
    </source>
</evidence>
<dbReference type="SUPFAM" id="SSF81653">
    <property type="entry name" value="Calcium ATPase, transduction domain A"/>
    <property type="match status" value="1"/>
</dbReference>
<feature type="domain" description="P-type ATPase A" evidence="10">
    <location>
        <begin position="306"/>
        <end position="424"/>
    </location>
</feature>
<reference evidence="11 12" key="1">
    <citation type="journal article" date="2019" name="Emerg. Microbes Infect.">
        <title>Comprehensive subspecies identification of 175 nontuberculous mycobacteria species based on 7547 genomic profiles.</title>
        <authorList>
            <person name="Matsumoto Y."/>
            <person name="Kinjo T."/>
            <person name="Motooka D."/>
            <person name="Nabeya D."/>
            <person name="Jung N."/>
            <person name="Uechi K."/>
            <person name="Horii T."/>
            <person name="Iida T."/>
            <person name="Fujita J."/>
            <person name="Nakamura S."/>
        </authorList>
    </citation>
    <scope>NUCLEOTIDE SEQUENCE [LARGE SCALE GENOMIC DNA]</scope>
    <source>
        <strain evidence="11 12">JCM 6399</strain>
        <plasmid evidence="11">pJCM6399</plasmid>
    </source>
</reference>
<dbReference type="InterPro" id="IPR044492">
    <property type="entry name" value="P_typ_ATPase_HD_dom"/>
</dbReference>
<dbReference type="Gene3D" id="2.70.150.10">
    <property type="entry name" value="Calcium-transporting ATPase, cytoplasmic transduction domain A"/>
    <property type="match status" value="1"/>
</dbReference>
<evidence type="ECO:0000256" key="8">
    <source>
        <dbReference type="ARBA" id="ARBA00023136"/>
    </source>
</evidence>
<evidence type="ECO:0000256" key="3">
    <source>
        <dbReference type="ARBA" id="ARBA00022475"/>
    </source>
</evidence>